<dbReference type="RefSeq" id="WP_406701273.1">
    <property type="nucleotide sequence ID" value="NZ_CP155447.1"/>
</dbReference>
<dbReference type="EMBL" id="CP155447">
    <property type="protein sequence ID" value="XBH08416.1"/>
    <property type="molecule type" value="Genomic_DNA"/>
</dbReference>
<keyword evidence="1" id="KW-0813">Transport</keyword>
<evidence type="ECO:0000256" key="1">
    <source>
        <dbReference type="ARBA" id="ARBA00022448"/>
    </source>
</evidence>
<dbReference type="GO" id="GO:0005524">
    <property type="term" value="F:ATP binding"/>
    <property type="evidence" value="ECO:0007669"/>
    <property type="project" value="UniProtKB-KW"/>
</dbReference>
<dbReference type="PROSITE" id="PS00211">
    <property type="entry name" value="ABC_TRANSPORTER_1"/>
    <property type="match status" value="1"/>
</dbReference>
<dbReference type="Gene3D" id="3.40.50.300">
    <property type="entry name" value="P-loop containing nucleotide triphosphate hydrolases"/>
    <property type="match status" value="1"/>
</dbReference>
<dbReference type="InterPro" id="IPR017871">
    <property type="entry name" value="ABC_transporter-like_CS"/>
</dbReference>
<dbReference type="InterPro" id="IPR003439">
    <property type="entry name" value="ABC_transporter-like_ATP-bd"/>
</dbReference>
<keyword evidence="3 6" id="KW-0067">ATP-binding</keyword>
<dbReference type="PANTHER" id="PTHR42798:SF7">
    <property type="entry name" value="ALPHA-D-RIBOSE 1-METHYLPHOSPHONATE 5-TRIPHOSPHATE SYNTHASE SUBUNIT PHNL"/>
    <property type="match status" value="1"/>
</dbReference>
<dbReference type="GO" id="GO:0022857">
    <property type="term" value="F:transmembrane transporter activity"/>
    <property type="evidence" value="ECO:0007669"/>
    <property type="project" value="UniProtKB-ARBA"/>
</dbReference>
<dbReference type="PROSITE" id="PS50893">
    <property type="entry name" value="ABC_TRANSPORTER_2"/>
    <property type="match status" value="1"/>
</dbReference>
<dbReference type="InterPro" id="IPR003593">
    <property type="entry name" value="AAA+_ATPase"/>
</dbReference>
<dbReference type="GO" id="GO:0098796">
    <property type="term" value="C:membrane protein complex"/>
    <property type="evidence" value="ECO:0007669"/>
    <property type="project" value="UniProtKB-ARBA"/>
</dbReference>
<organism evidence="6">
    <name type="scientific">Singulisphaera sp. Ch08</name>
    <dbReference type="NCBI Taxonomy" id="3120278"/>
    <lineage>
        <taxon>Bacteria</taxon>
        <taxon>Pseudomonadati</taxon>
        <taxon>Planctomycetota</taxon>
        <taxon>Planctomycetia</taxon>
        <taxon>Isosphaerales</taxon>
        <taxon>Isosphaeraceae</taxon>
        <taxon>Singulisphaera</taxon>
    </lineage>
</organism>
<dbReference type="InterPro" id="IPR017911">
    <property type="entry name" value="MacB-like_ATP-bd"/>
</dbReference>
<name>A0AAU7CUP6_9BACT</name>
<keyword evidence="2" id="KW-0547">Nucleotide-binding</keyword>
<gene>
    <name evidence="6" type="ORF">V5E97_36115</name>
</gene>
<feature type="domain" description="ABC transporter" evidence="5">
    <location>
        <begin position="2"/>
        <end position="233"/>
    </location>
</feature>
<evidence type="ECO:0000256" key="3">
    <source>
        <dbReference type="ARBA" id="ARBA00022840"/>
    </source>
</evidence>
<sequence>MIEADDVRKTFQSGDEVVEALRGVTFRLPAGSCTFIVGPSGSGKSTLLYLLAALDLPTSGTIRVADHDITAMSEAGGDDFRRNRVGFVYQTFNLISNLTAVDNVLLPYFPLGVTRELRAKAHELLEEVGLGHRMKLRPRQMSGGEQQRVAIARALIKDPLVIYADEPTGSLDRAGGSRIIQLLRDRQQAANRTLVIVTHDHRFISGDDLVLEIEDGRIKGEPSPTPNPAGAAT</sequence>
<accession>A0AAU7CUP6</accession>
<dbReference type="PANTHER" id="PTHR42798">
    <property type="entry name" value="LIPOPROTEIN-RELEASING SYSTEM ATP-BINDING PROTEIN LOLD"/>
    <property type="match status" value="1"/>
</dbReference>
<dbReference type="SMART" id="SM00382">
    <property type="entry name" value="AAA"/>
    <property type="match status" value="1"/>
</dbReference>
<reference evidence="6" key="1">
    <citation type="submission" date="2024-05" db="EMBL/GenBank/DDBJ databases">
        <title>Planctomycetes of the genus Singulisphaera possess chitinolytic capabilities.</title>
        <authorList>
            <person name="Ivanova A."/>
        </authorList>
    </citation>
    <scope>NUCLEOTIDE SEQUENCE</scope>
    <source>
        <strain evidence="6">Ch08T</strain>
    </source>
</reference>
<protein>
    <submittedName>
        <fullName evidence="6">ABC transporter ATP-binding protein</fullName>
    </submittedName>
</protein>
<dbReference type="SUPFAM" id="SSF52540">
    <property type="entry name" value="P-loop containing nucleoside triphosphate hydrolases"/>
    <property type="match status" value="1"/>
</dbReference>
<evidence type="ECO:0000259" key="5">
    <source>
        <dbReference type="PROSITE" id="PS50893"/>
    </source>
</evidence>
<evidence type="ECO:0000313" key="6">
    <source>
        <dbReference type="EMBL" id="XBH08416.1"/>
    </source>
</evidence>
<comment type="similarity">
    <text evidence="4">Belongs to the ABC transporter superfamily. Macrolide exporter (TC 3.A.1.122) family.</text>
</comment>
<evidence type="ECO:0000256" key="2">
    <source>
        <dbReference type="ARBA" id="ARBA00022741"/>
    </source>
</evidence>
<dbReference type="InterPro" id="IPR027417">
    <property type="entry name" value="P-loop_NTPase"/>
</dbReference>
<dbReference type="GO" id="GO:0016887">
    <property type="term" value="F:ATP hydrolysis activity"/>
    <property type="evidence" value="ECO:0007669"/>
    <property type="project" value="InterPro"/>
</dbReference>
<dbReference type="Pfam" id="PF00005">
    <property type="entry name" value="ABC_tran"/>
    <property type="match status" value="1"/>
</dbReference>
<proteinExistence type="inferred from homology"/>
<dbReference type="AlphaFoldDB" id="A0AAU7CUP6"/>
<dbReference type="CDD" id="cd03255">
    <property type="entry name" value="ABC_MJ0796_LolCDE_FtsE"/>
    <property type="match status" value="1"/>
</dbReference>
<dbReference type="FunFam" id="3.40.50.300:FF:000032">
    <property type="entry name" value="Export ABC transporter ATP-binding protein"/>
    <property type="match status" value="1"/>
</dbReference>
<evidence type="ECO:0000256" key="4">
    <source>
        <dbReference type="ARBA" id="ARBA00038388"/>
    </source>
</evidence>